<keyword evidence="3" id="KW-0238">DNA-binding</keyword>
<evidence type="ECO:0000256" key="7">
    <source>
        <dbReference type="ARBA" id="ARBA00047207"/>
    </source>
</evidence>
<evidence type="ECO:0000256" key="5">
    <source>
        <dbReference type="ARBA" id="ARBA00046337"/>
    </source>
</evidence>
<dbReference type="InterPro" id="IPR000835">
    <property type="entry name" value="HTH_MarR-typ"/>
</dbReference>
<keyword evidence="4" id="KW-0804">Transcription</keyword>
<dbReference type="PANTHER" id="PTHR42756">
    <property type="entry name" value="TRANSCRIPTIONAL REGULATOR, MARR"/>
    <property type="match status" value="1"/>
</dbReference>
<sequence>MNQEEIFNNLLVMLFNEILDVEQKALITGSFKEISINDMHIIDAIGVKEPKNMGTVAKAMAVTMGTLTTAINNLVKKGYVTRVRSAEDKRVVLISLTDKGRLAYEKHADFHRRMVQTVMDGFQGEELDVLAAALEKLRTYFREFS</sequence>
<gene>
    <name evidence="9" type="ORF">LKD36_13895</name>
</gene>
<dbReference type="GO" id="GO:0005737">
    <property type="term" value="C:cytoplasm"/>
    <property type="evidence" value="ECO:0007669"/>
    <property type="project" value="UniProtKB-SubCell"/>
</dbReference>
<dbReference type="Pfam" id="PF22381">
    <property type="entry name" value="Staph_reg_Sar_Rot"/>
    <property type="match status" value="1"/>
</dbReference>
<evidence type="ECO:0000313" key="9">
    <source>
        <dbReference type="EMBL" id="MCC2127261.1"/>
    </source>
</evidence>
<evidence type="ECO:0000313" key="10">
    <source>
        <dbReference type="Proteomes" id="UP001198220"/>
    </source>
</evidence>
<evidence type="ECO:0000256" key="3">
    <source>
        <dbReference type="ARBA" id="ARBA00023125"/>
    </source>
</evidence>
<reference evidence="9 10" key="1">
    <citation type="submission" date="2021-10" db="EMBL/GenBank/DDBJ databases">
        <title>Anaerobic single-cell dispensing facilitates the cultivation of human gut bacteria.</title>
        <authorList>
            <person name="Afrizal A."/>
        </authorList>
    </citation>
    <scope>NUCLEOTIDE SEQUENCE [LARGE SCALE GENOMIC DNA]</scope>
    <source>
        <strain evidence="9 10">CLA-AA-H276</strain>
    </source>
</reference>
<dbReference type="PANTHER" id="PTHR42756:SF1">
    <property type="entry name" value="TRANSCRIPTIONAL REPRESSOR OF EMRAB OPERON"/>
    <property type="match status" value="1"/>
</dbReference>
<proteinExistence type="inferred from homology"/>
<evidence type="ECO:0000256" key="2">
    <source>
        <dbReference type="ARBA" id="ARBA00023015"/>
    </source>
</evidence>
<keyword evidence="2" id="KW-0805">Transcription regulation</keyword>
<dbReference type="GO" id="GO:0003677">
    <property type="term" value="F:DNA binding"/>
    <property type="evidence" value="ECO:0007669"/>
    <property type="project" value="UniProtKB-KW"/>
</dbReference>
<dbReference type="InterPro" id="IPR055166">
    <property type="entry name" value="Transc_reg_Sar_Rot_HTH"/>
</dbReference>
<dbReference type="PRINTS" id="PR00598">
    <property type="entry name" value="HTHMARR"/>
</dbReference>
<comment type="similarity">
    <text evidence="5">Belongs to the SarZ family.</text>
</comment>
<comment type="subcellular location">
    <subcellularLocation>
        <location evidence="1">Cytoplasm</location>
    </subcellularLocation>
</comment>
<evidence type="ECO:0000256" key="4">
    <source>
        <dbReference type="ARBA" id="ARBA00023163"/>
    </source>
</evidence>
<dbReference type="AlphaFoldDB" id="A0AAE3A780"/>
<dbReference type="InterPro" id="IPR036390">
    <property type="entry name" value="WH_DNA-bd_sf"/>
</dbReference>
<evidence type="ECO:0000256" key="1">
    <source>
        <dbReference type="ARBA" id="ARBA00004496"/>
    </source>
</evidence>
<dbReference type="PROSITE" id="PS50995">
    <property type="entry name" value="HTH_MARR_2"/>
    <property type="match status" value="1"/>
</dbReference>
<keyword evidence="10" id="KW-1185">Reference proteome</keyword>
<dbReference type="RefSeq" id="WP_331465241.1">
    <property type="nucleotide sequence ID" value="NZ_JAJEPS010000017.1"/>
</dbReference>
<protein>
    <recommendedName>
        <fullName evidence="6">HTH-type transcriptional regulator SarZ</fullName>
    </recommendedName>
    <alternativeName>
        <fullName evidence="7">Staphylococcal accessory regulator Z</fullName>
    </alternativeName>
</protein>
<comment type="caution">
    <text evidence="9">The sequence shown here is derived from an EMBL/GenBank/DDBJ whole genome shotgun (WGS) entry which is preliminary data.</text>
</comment>
<dbReference type="EMBL" id="JAJEPS010000017">
    <property type="protein sequence ID" value="MCC2127261.1"/>
    <property type="molecule type" value="Genomic_DNA"/>
</dbReference>
<feature type="domain" description="HTH marR-type" evidence="8">
    <location>
        <begin position="1"/>
        <end position="139"/>
    </location>
</feature>
<organism evidence="9 10">
    <name type="scientific">Hominiventricola filiformis</name>
    <dbReference type="NCBI Taxonomy" id="2885352"/>
    <lineage>
        <taxon>Bacteria</taxon>
        <taxon>Bacillati</taxon>
        <taxon>Bacillota</taxon>
        <taxon>Clostridia</taxon>
        <taxon>Lachnospirales</taxon>
        <taxon>Lachnospiraceae</taxon>
        <taxon>Hominiventricola</taxon>
    </lineage>
</organism>
<dbReference type="Proteomes" id="UP001198220">
    <property type="component" value="Unassembled WGS sequence"/>
</dbReference>
<dbReference type="Gene3D" id="1.10.10.10">
    <property type="entry name" value="Winged helix-like DNA-binding domain superfamily/Winged helix DNA-binding domain"/>
    <property type="match status" value="1"/>
</dbReference>
<evidence type="ECO:0000256" key="6">
    <source>
        <dbReference type="ARBA" id="ARBA00047188"/>
    </source>
</evidence>
<dbReference type="InterPro" id="IPR036388">
    <property type="entry name" value="WH-like_DNA-bd_sf"/>
</dbReference>
<name>A0AAE3A780_9FIRM</name>
<accession>A0AAE3A780</accession>
<dbReference type="GO" id="GO:0003700">
    <property type="term" value="F:DNA-binding transcription factor activity"/>
    <property type="evidence" value="ECO:0007669"/>
    <property type="project" value="InterPro"/>
</dbReference>
<dbReference type="SMART" id="SM00347">
    <property type="entry name" value="HTH_MARR"/>
    <property type="match status" value="1"/>
</dbReference>
<dbReference type="SUPFAM" id="SSF46785">
    <property type="entry name" value="Winged helix' DNA-binding domain"/>
    <property type="match status" value="1"/>
</dbReference>
<evidence type="ECO:0000259" key="8">
    <source>
        <dbReference type="PROSITE" id="PS50995"/>
    </source>
</evidence>